<evidence type="ECO:0000313" key="1">
    <source>
        <dbReference type="EMBL" id="GKI18701.1"/>
    </source>
</evidence>
<protein>
    <submittedName>
        <fullName evidence="1">Uncharacterized protein</fullName>
    </submittedName>
</protein>
<dbReference type="EMBL" id="BQOL01000001">
    <property type="protein sequence ID" value="GKI18701.1"/>
    <property type="molecule type" value="Genomic_DNA"/>
</dbReference>
<reference evidence="1" key="1">
    <citation type="submission" date="2022-01" db="EMBL/GenBank/DDBJ databases">
        <title>Novel bile acid biosynthetic pathways are enriched in the microbiome of centenarians.</title>
        <authorList>
            <person name="Sato Y."/>
            <person name="Atarashi K."/>
            <person name="Plichta R.D."/>
            <person name="Arai Y."/>
            <person name="Sasajima S."/>
            <person name="Kearney M.S."/>
            <person name="Suda W."/>
            <person name="Takeshita K."/>
            <person name="Sasaki T."/>
            <person name="Okamoto S."/>
            <person name="Skelly N.A."/>
            <person name="Okamura Y."/>
            <person name="Vlamakis H."/>
            <person name="Li Y."/>
            <person name="Tanoue T."/>
            <person name="Takei H."/>
            <person name="Nittono H."/>
            <person name="Narushima S."/>
            <person name="Irie J."/>
            <person name="Itoh H."/>
            <person name="Moriya K."/>
            <person name="Sugiura Y."/>
            <person name="Suematsu M."/>
            <person name="Moritoki N."/>
            <person name="Shibata S."/>
            <person name="Littman R.D."/>
            <person name="Fischbach A.M."/>
            <person name="Uwamino Y."/>
            <person name="Inoue T."/>
            <person name="Honda A."/>
            <person name="Hattori M."/>
            <person name="Murai T."/>
            <person name="Xavier J.R."/>
            <person name="Hirose N."/>
            <person name="Honda K."/>
        </authorList>
    </citation>
    <scope>NUCLEOTIDE SEQUENCE</scope>
    <source>
        <strain evidence="1">CE91-St16</strain>
    </source>
</reference>
<dbReference type="Proteomes" id="UP001055105">
    <property type="component" value="Unassembled WGS sequence"/>
</dbReference>
<evidence type="ECO:0000313" key="2">
    <source>
        <dbReference type="Proteomes" id="UP001055105"/>
    </source>
</evidence>
<dbReference type="AlphaFoldDB" id="A0AA37NLA3"/>
<name>A0AA37NLA3_9BACT</name>
<dbReference type="RefSeq" id="WP_244076393.1">
    <property type="nucleotide sequence ID" value="NZ_AP025581.1"/>
</dbReference>
<organism evidence="1 2">
    <name type="scientific">Alistipes finegoldii</name>
    <dbReference type="NCBI Taxonomy" id="214856"/>
    <lineage>
        <taxon>Bacteria</taxon>
        <taxon>Pseudomonadati</taxon>
        <taxon>Bacteroidota</taxon>
        <taxon>Bacteroidia</taxon>
        <taxon>Bacteroidales</taxon>
        <taxon>Rikenellaceae</taxon>
        <taxon>Alistipes</taxon>
    </lineage>
</organism>
<accession>A0AA37NLA3</accession>
<sequence length="153" mass="16656">MKSRWTTYLLLVVVAAVWGIVAWKIFAPADNMAPAPRSEPSVPVVQTAPVDTLLLDYPDPFLKGAARSAAAVPSVVRGLPVPKPVLPKRERVRIVHLGTVRSAGKRLYILTVGEEQYELFPGESAGEFLLTDCDCDSLYLCRAGVTYGVKLCD</sequence>
<comment type="caution">
    <text evidence="1">The sequence shown here is derived from an EMBL/GenBank/DDBJ whole genome shotgun (WGS) entry which is preliminary data.</text>
</comment>
<proteinExistence type="predicted"/>
<gene>
    <name evidence="1" type="ORF">CE91St16_16090</name>
</gene>